<dbReference type="Proteomes" id="UP000001064">
    <property type="component" value="Unassembled WGS sequence"/>
</dbReference>
<evidence type="ECO:0000259" key="1">
    <source>
        <dbReference type="Pfam" id="PF01702"/>
    </source>
</evidence>
<dbReference type="eggNOG" id="KOG3909">
    <property type="taxonomic scope" value="Eukaryota"/>
</dbReference>
<accession>F0ZSC1</accession>
<dbReference type="RefSeq" id="XP_003290311.1">
    <property type="nucleotide sequence ID" value="XM_003290263.1"/>
</dbReference>
<dbReference type="STRING" id="5786.F0ZSC1"/>
<feature type="non-terminal residue" evidence="2">
    <location>
        <position position="1"/>
    </location>
</feature>
<dbReference type="OrthoDB" id="27601at2759"/>
<feature type="domain" description="tRNA-guanine(15) transglycosylase-like" evidence="1">
    <location>
        <begin position="1"/>
        <end position="147"/>
    </location>
</feature>
<dbReference type="PANTHER" id="PTHR46064:SF1">
    <property type="entry name" value="QUEUINE TRNA-RIBOSYLTRANSFERASE ACCESSORY SUBUNIT 2"/>
    <property type="match status" value="1"/>
</dbReference>
<dbReference type="InterPro" id="IPR050852">
    <property type="entry name" value="Queuine_tRNA-ribosyltrfase"/>
</dbReference>
<dbReference type="AlphaFoldDB" id="F0ZSC1"/>
<proteinExistence type="predicted"/>
<dbReference type="Gene3D" id="3.20.20.105">
    <property type="entry name" value="Queuine tRNA-ribosyltransferase-like"/>
    <property type="match status" value="1"/>
</dbReference>
<reference evidence="3" key="1">
    <citation type="journal article" date="2011" name="Genome Biol.">
        <title>Comparative genomics of the social amoebae Dictyostelium discoideum and Dictyostelium purpureum.</title>
        <authorList>
            <consortium name="US DOE Joint Genome Institute (JGI-PGF)"/>
            <person name="Sucgang R."/>
            <person name="Kuo A."/>
            <person name="Tian X."/>
            <person name="Salerno W."/>
            <person name="Parikh A."/>
            <person name="Feasley C.L."/>
            <person name="Dalin E."/>
            <person name="Tu H."/>
            <person name="Huang E."/>
            <person name="Barry K."/>
            <person name="Lindquist E."/>
            <person name="Shapiro H."/>
            <person name="Bruce D."/>
            <person name="Schmutz J."/>
            <person name="Salamov A."/>
            <person name="Fey P."/>
            <person name="Gaudet P."/>
            <person name="Anjard C."/>
            <person name="Babu M.M."/>
            <person name="Basu S."/>
            <person name="Bushmanova Y."/>
            <person name="van der Wel H."/>
            <person name="Katoh-Kurasawa M."/>
            <person name="Dinh C."/>
            <person name="Coutinho P.M."/>
            <person name="Saito T."/>
            <person name="Elias M."/>
            <person name="Schaap P."/>
            <person name="Kay R.R."/>
            <person name="Henrissat B."/>
            <person name="Eichinger L."/>
            <person name="Rivero F."/>
            <person name="Putnam N.H."/>
            <person name="West C.M."/>
            <person name="Loomis W.F."/>
            <person name="Chisholm R.L."/>
            <person name="Shaulsky G."/>
            <person name="Strassmann J.E."/>
            <person name="Queller D.C."/>
            <person name="Kuspa A."/>
            <person name="Grigoriev I.V."/>
        </authorList>
    </citation>
    <scope>NUCLEOTIDE SEQUENCE [LARGE SCALE GENOMIC DNA]</scope>
    <source>
        <strain evidence="3">QSDP1</strain>
    </source>
</reference>
<dbReference type="GeneID" id="10504667"/>
<gene>
    <name evidence="2" type="ORF">DICPUDRAFT_37191</name>
</gene>
<name>F0ZSC1_DICPU</name>
<dbReference type="Pfam" id="PF01702">
    <property type="entry name" value="TGT"/>
    <property type="match status" value="1"/>
</dbReference>
<protein>
    <recommendedName>
        <fullName evidence="1">tRNA-guanine(15) transglycosylase-like domain-containing protein</fullName>
    </recommendedName>
</protein>
<dbReference type="VEuPathDB" id="AmoebaDB:DICPUDRAFT_37191"/>
<dbReference type="KEGG" id="dpp:DICPUDRAFT_37191"/>
<keyword evidence="3" id="KW-1185">Reference proteome</keyword>
<dbReference type="PANTHER" id="PTHR46064">
    <property type="entry name" value="QUEUINE TRNA-RIBOSYLTRANSFERASE ACCESSORY SUBUNIT 2"/>
    <property type="match status" value="1"/>
</dbReference>
<dbReference type="InterPro" id="IPR036511">
    <property type="entry name" value="TGT-like_sf"/>
</dbReference>
<dbReference type="InterPro" id="IPR002616">
    <property type="entry name" value="tRNA_ribo_trans-like"/>
</dbReference>
<dbReference type="GO" id="GO:0006400">
    <property type="term" value="P:tRNA modification"/>
    <property type="evidence" value="ECO:0007669"/>
    <property type="project" value="InterPro"/>
</dbReference>
<dbReference type="OMA" id="MEMWARG"/>
<evidence type="ECO:0000313" key="2">
    <source>
        <dbReference type="EMBL" id="EGC33155.1"/>
    </source>
</evidence>
<organism evidence="2 3">
    <name type="scientific">Dictyostelium purpureum</name>
    <name type="common">Slime mold</name>
    <dbReference type="NCBI Taxonomy" id="5786"/>
    <lineage>
        <taxon>Eukaryota</taxon>
        <taxon>Amoebozoa</taxon>
        <taxon>Evosea</taxon>
        <taxon>Eumycetozoa</taxon>
        <taxon>Dictyostelia</taxon>
        <taxon>Dictyosteliales</taxon>
        <taxon>Dictyosteliaceae</taxon>
        <taxon>Dictyostelium</taxon>
    </lineage>
</organism>
<evidence type="ECO:0000313" key="3">
    <source>
        <dbReference type="Proteomes" id="UP000001064"/>
    </source>
</evidence>
<sequence>LPNNKIKLISGVGSPEEILSLVELGVDIFSTNYPNLMTEWGNALVFKYTWDDVTSQNDTNQSANKINLWDTKYVIDTTPLFDGCECFTCKQHTKAYIHHLLNTHEMLAEVLLTIHNVSHYLGFFEEIRKNIKENKFVQYKKSFLEKRIQINNNDNYN</sequence>
<dbReference type="EMBL" id="GL871155">
    <property type="protein sequence ID" value="EGC33155.1"/>
    <property type="molecule type" value="Genomic_DNA"/>
</dbReference>
<dbReference type="InParanoid" id="F0ZSC1"/>
<dbReference type="SUPFAM" id="SSF51713">
    <property type="entry name" value="tRNA-guanine transglycosylase"/>
    <property type="match status" value="1"/>
</dbReference>
<dbReference type="NCBIfam" id="TIGR00449">
    <property type="entry name" value="tgt_general"/>
    <property type="match status" value="1"/>
</dbReference>